<name>A0ABS4QGW3_9NOCA</name>
<dbReference type="Proteomes" id="UP001519325">
    <property type="component" value="Unassembled WGS sequence"/>
</dbReference>
<dbReference type="RefSeq" id="WP_209889295.1">
    <property type="nucleotide sequence ID" value="NZ_JAGGMR010000001.1"/>
</dbReference>
<reference evidence="1 2" key="1">
    <citation type="submission" date="2021-03" db="EMBL/GenBank/DDBJ databases">
        <title>Sequencing the genomes of 1000 actinobacteria strains.</title>
        <authorList>
            <person name="Klenk H.-P."/>
        </authorList>
    </citation>
    <scope>NUCLEOTIDE SEQUENCE [LARGE SCALE GENOMIC DNA]</scope>
    <source>
        <strain evidence="1 2">DSM 45516</strain>
    </source>
</reference>
<gene>
    <name evidence="1" type="ORF">BJ987_002812</name>
</gene>
<sequence length="116" mass="12067">MEISVRRIALRSAVIAAMGLGSVVFVPEAVAGAPCPDGTARIFFEGGDNHCQAGSASFSSPRWVSKVCSVGPVRVNVHVEYAGRKAKPIDRELGPGHCTQIPLPAQTSASVVLTPV</sequence>
<evidence type="ECO:0008006" key="3">
    <source>
        <dbReference type="Google" id="ProtNLM"/>
    </source>
</evidence>
<organism evidence="1 2">
    <name type="scientific">Nocardia goodfellowii</name>
    <dbReference type="NCBI Taxonomy" id="882446"/>
    <lineage>
        <taxon>Bacteria</taxon>
        <taxon>Bacillati</taxon>
        <taxon>Actinomycetota</taxon>
        <taxon>Actinomycetes</taxon>
        <taxon>Mycobacteriales</taxon>
        <taxon>Nocardiaceae</taxon>
        <taxon>Nocardia</taxon>
    </lineage>
</organism>
<accession>A0ABS4QGW3</accession>
<protein>
    <recommendedName>
        <fullName evidence="3">Secreted protein</fullName>
    </recommendedName>
</protein>
<proteinExistence type="predicted"/>
<evidence type="ECO:0000313" key="1">
    <source>
        <dbReference type="EMBL" id="MBP2189911.1"/>
    </source>
</evidence>
<comment type="caution">
    <text evidence="1">The sequence shown here is derived from an EMBL/GenBank/DDBJ whole genome shotgun (WGS) entry which is preliminary data.</text>
</comment>
<evidence type="ECO:0000313" key="2">
    <source>
        <dbReference type="Proteomes" id="UP001519325"/>
    </source>
</evidence>
<keyword evidence="2" id="KW-1185">Reference proteome</keyword>
<dbReference type="EMBL" id="JAGGMR010000001">
    <property type="protein sequence ID" value="MBP2189911.1"/>
    <property type="molecule type" value="Genomic_DNA"/>
</dbReference>